<protein>
    <submittedName>
        <fullName evidence="6 7">Methyltransferase-like protein 23</fullName>
    </submittedName>
</protein>
<dbReference type="GO" id="GO:0008168">
    <property type="term" value="F:methyltransferase activity"/>
    <property type="evidence" value="ECO:0007669"/>
    <property type="project" value="UniProtKB-KW"/>
</dbReference>
<evidence type="ECO:0000256" key="3">
    <source>
        <dbReference type="ARBA" id="ARBA00022691"/>
    </source>
</evidence>
<organism evidence="5 6">
    <name type="scientific">Actinia tenebrosa</name>
    <name type="common">Australian red waratah sea anemone</name>
    <dbReference type="NCBI Taxonomy" id="6105"/>
    <lineage>
        <taxon>Eukaryota</taxon>
        <taxon>Metazoa</taxon>
        <taxon>Cnidaria</taxon>
        <taxon>Anthozoa</taxon>
        <taxon>Hexacorallia</taxon>
        <taxon>Actiniaria</taxon>
        <taxon>Actiniidae</taxon>
        <taxon>Actinia</taxon>
    </lineage>
</organism>
<evidence type="ECO:0000256" key="4">
    <source>
        <dbReference type="ARBA" id="ARBA00043988"/>
    </source>
</evidence>
<dbReference type="GeneID" id="116298857"/>
<gene>
    <name evidence="6 7" type="primary">LOC116298857</name>
</gene>
<dbReference type="AlphaFoldDB" id="A0A6P8I7P5"/>
<dbReference type="Pfam" id="PF10294">
    <property type="entry name" value="Methyltransf_16"/>
    <property type="match status" value="1"/>
</dbReference>
<accession>A0A6P8I7P5</accession>
<dbReference type="KEGG" id="aten:116298857"/>
<keyword evidence="1" id="KW-0489">Methyltransferase</keyword>
<dbReference type="RefSeq" id="XP_031563291.1">
    <property type="nucleotide sequence ID" value="XM_031707431.1"/>
</dbReference>
<dbReference type="InterPro" id="IPR029063">
    <property type="entry name" value="SAM-dependent_MTases_sf"/>
</dbReference>
<dbReference type="PANTHER" id="PTHR14614:SF164">
    <property type="entry name" value="HISTONE-ARGININE METHYLTRANSFERASE METTL23"/>
    <property type="match status" value="1"/>
</dbReference>
<dbReference type="OrthoDB" id="407325at2759"/>
<keyword evidence="5" id="KW-1185">Reference proteome</keyword>
<evidence type="ECO:0000313" key="5">
    <source>
        <dbReference type="Proteomes" id="UP000515163"/>
    </source>
</evidence>
<dbReference type="CDD" id="cd02440">
    <property type="entry name" value="AdoMet_MTases"/>
    <property type="match status" value="1"/>
</dbReference>
<keyword evidence="3" id="KW-0949">S-adenosyl-L-methionine</keyword>
<comment type="similarity">
    <text evidence="4">Belongs to the methyltransferase superfamily. METTL23 family.</text>
</comment>
<dbReference type="Proteomes" id="UP000515163">
    <property type="component" value="Unplaced"/>
</dbReference>
<dbReference type="Gene3D" id="3.40.50.150">
    <property type="entry name" value="Vaccinia Virus protein VP39"/>
    <property type="match status" value="1"/>
</dbReference>
<dbReference type="SUPFAM" id="SSF53335">
    <property type="entry name" value="S-adenosyl-L-methionine-dependent methyltransferases"/>
    <property type="match status" value="1"/>
</dbReference>
<evidence type="ECO:0000256" key="1">
    <source>
        <dbReference type="ARBA" id="ARBA00022603"/>
    </source>
</evidence>
<name>A0A6P8I7P5_ACTTE</name>
<evidence type="ECO:0000313" key="7">
    <source>
        <dbReference type="RefSeq" id="XP_031563292.1"/>
    </source>
</evidence>
<dbReference type="GO" id="GO:0032259">
    <property type="term" value="P:methylation"/>
    <property type="evidence" value="ECO:0007669"/>
    <property type="project" value="UniProtKB-KW"/>
</dbReference>
<reference evidence="6 7" key="1">
    <citation type="submission" date="2025-04" db="UniProtKB">
        <authorList>
            <consortium name="RefSeq"/>
        </authorList>
    </citation>
    <scope>IDENTIFICATION</scope>
    <source>
        <tissue evidence="6 7">Tentacle</tissue>
    </source>
</reference>
<evidence type="ECO:0000313" key="6">
    <source>
        <dbReference type="RefSeq" id="XP_031563291.1"/>
    </source>
</evidence>
<proteinExistence type="inferred from homology"/>
<keyword evidence="2" id="KW-0808">Transferase</keyword>
<dbReference type="InterPro" id="IPR019410">
    <property type="entry name" value="Methyltransf_16"/>
</dbReference>
<sequence>MNAEKIFSFEDKGHHLTVKIPEVVHPQYGMFTWPSAPVLAQYVWTNRAQIQGATVIELGAGTALPGIVAALCGGQVILTDKEDYPECLENCKKSCYANSLTSVDVVGITWGEFSPNVLKLPKADVILGSDCFYDPKDFDDVLATVSFLLDKNPSAKFWTTYQERSSNWSIKNLLSKWGLKCVQIPLESFDADDEFVGGSSMSSKHTIQMLEINKE</sequence>
<dbReference type="RefSeq" id="XP_031563292.1">
    <property type="nucleotide sequence ID" value="XM_031707432.1"/>
</dbReference>
<dbReference type="GO" id="GO:0005634">
    <property type="term" value="C:nucleus"/>
    <property type="evidence" value="ECO:0007669"/>
    <property type="project" value="TreeGrafter"/>
</dbReference>
<evidence type="ECO:0000256" key="2">
    <source>
        <dbReference type="ARBA" id="ARBA00022679"/>
    </source>
</evidence>
<dbReference type="PANTHER" id="PTHR14614">
    <property type="entry name" value="HEPATOCELLULAR CARCINOMA-ASSOCIATED ANTIGEN"/>
    <property type="match status" value="1"/>
</dbReference>
<dbReference type="GO" id="GO:0005737">
    <property type="term" value="C:cytoplasm"/>
    <property type="evidence" value="ECO:0007669"/>
    <property type="project" value="TreeGrafter"/>
</dbReference>